<keyword evidence="6 11" id="KW-0798">TonB box</keyword>
<keyword evidence="15" id="KW-1185">Reference proteome</keyword>
<comment type="similarity">
    <text evidence="10 11">Belongs to the TonB-dependent receptor family.</text>
</comment>
<evidence type="ECO:0000256" key="8">
    <source>
        <dbReference type="ARBA" id="ARBA00023170"/>
    </source>
</evidence>
<evidence type="ECO:0000259" key="12">
    <source>
        <dbReference type="Pfam" id="PF00593"/>
    </source>
</evidence>
<evidence type="ECO:0000313" key="14">
    <source>
        <dbReference type="EMBL" id="ERT60139.1"/>
    </source>
</evidence>
<dbReference type="Gene3D" id="2.170.130.10">
    <property type="entry name" value="TonB-dependent receptor, plug domain"/>
    <property type="match status" value="1"/>
</dbReference>
<evidence type="ECO:0000256" key="6">
    <source>
        <dbReference type="ARBA" id="ARBA00023077"/>
    </source>
</evidence>
<name>U7UMP7_9FIRM</name>
<dbReference type="InterPro" id="IPR012910">
    <property type="entry name" value="Plug_dom"/>
</dbReference>
<dbReference type="STRING" id="1111454.HMPREF1250_0153"/>
<dbReference type="Pfam" id="PF07715">
    <property type="entry name" value="Plug"/>
    <property type="match status" value="1"/>
</dbReference>
<evidence type="ECO:0000256" key="4">
    <source>
        <dbReference type="ARBA" id="ARBA00022692"/>
    </source>
</evidence>
<feature type="domain" description="TonB-dependent receptor plug" evidence="13">
    <location>
        <begin position="50"/>
        <end position="158"/>
    </location>
</feature>
<gene>
    <name evidence="14" type="ORF">HMPREF1250_0153</name>
</gene>
<evidence type="ECO:0000313" key="15">
    <source>
        <dbReference type="Proteomes" id="UP000017090"/>
    </source>
</evidence>
<evidence type="ECO:0000256" key="3">
    <source>
        <dbReference type="ARBA" id="ARBA00022452"/>
    </source>
</evidence>
<evidence type="ECO:0000256" key="7">
    <source>
        <dbReference type="ARBA" id="ARBA00023136"/>
    </source>
</evidence>
<protein>
    <submittedName>
        <fullName evidence="14">TonB-dependent receptor</fullName>
    </submittedName>
</protein>
<dbReference type="Gene3D" id="2.40.170.20">
    <property type="entry name" value="TonB-dependent receptor, beta-barrel domain"/>
    <property type="match status" value="1"/>
</dbReference>
<keyword evidence="9 10" id="KW-0998">Cell outer membrane</keyword>
<evidence type="ECO:0000256" key="2">
    <source>
        <dbReference type="ARBA" id="ARBA00022448"/>
    </source>
</evidence>
<accession>U7UMP7</accession>
<dbReference type="CDD" id="cd01347">
    <property type="entry name" value="ligand_gated_channel"/>
    <property type="match status" value="1"/>
</dbReference>
<evidence type="ECO:0000256" key="5">
    <source>
        <dbReference type="ARBA" id="ARBA00022729"/>
    </source>
</evidence>
<comment type="subcellular location">
    <subcellularLocation>
        <location evidence="1 10">Cell outer membrane</location>
        <topology evidence="1 10">Multi-pass membrane protein</topology>
    </subcellularLocation>
</comment>
<keyword evidence="2 10" id="KW-0813">Transport</keyword>
<proteinExistence type="inferred from homology"/>
<keyword evidence="3 10" id="KW-1134">Transmembrane beta strand</keyword>
<evidence type="ECO:0000256" key="10">
    <source>
        <dbReference type="PROSITE-ProRule" id="PRU01360"/>
    </source>
</evidence>
<dbReference type="PANTHER" id="PTHR30069:SF29">
    <property type="entry name" value="HEMOGLOBIN AND HEMOGLOBIN-HAPTOGLOBIN-BINDING PROTEIN 1-RELATED"/>
    <property type="match status" value="1"/>
</dbReference>
<feature type="domain" description="TonB-dependent receptor-like beta-barrel" evidence="12">
    <location>
        <begin position="263"/>
        <end position="691"/>
    </location>
</feature>
<dbReference type="SUPFAM" id="SSF56935">
    <property type="entry name" value="Porins"/>
    <property type="match status" value="1"/>
</dbReference>
<dbReference type="eggNOG" id="COG4771">
    <property type="taxonomic scope" value="Bacteria"/>
</dbReference>
<evidence type="ECO:0000256" key="9">
    <source>
        <dbReference type="ARBA" id="ARBA00023237"/>
    </source>
</evidence>
<dbReference type="GO" id="GO:0015344">
    <property type="term" value="F:siderophore uptake transmembrane transporter activity"/>
    <property type="evidence" value="ECO:0007669"/>
    <property type="project" value="TreeGrafter"/>
</dbReference>
<dbReference type="GO" id="GO:0044718">
    <property type="term" value="P:siderophore transmembrane transport"/>
    <property type="evidence" value="ECO:0007669"/>
    <property type="project" value="TreeGrafter"/>
</dbReference>
<dbReference type="PANTHER" id="PTHR30069">
    <property type="entry name" value="TONB-DEPENDENT OUTER MEMBRANE RECEPTOR"/>
    <property type="match status" value="1"/>
</dbReference>
<keyword evidence="4 10" id="KW-0812">Transmembrane</keyword>
<dbReference type="Pfam" id="PF00593">
    <property type="entry name" value="TonB_dep_Rec_b-barrel"/>
    <property type="match status" value="1"/>
</dbReference>
<sequence length="714" mass="81538">MRKEYILRAVIISALCTGGVCHGALAEETADKTMKSRDIIVTASKTAEEIRTEPQAVEVITADDMRRMGADDLLTALALANNLNLSKATMTGNAVQIRGMSTNHVLILVDGKRYAAEDTNVTTNVYNLQRLNVDDIERVEIVRGPSSSLYGSDAMGGVINVITKVPEKAGGNVGMVTGSSLTAGAFNFNFGKHGRWTTSFDGRIEQERRHNRYTHSESLNPMTHQVSSVTDGNTGSYGTRRMFHLVSQYDFENANKNKLRFDVDLMNEDARSDFADTKSHIYVGDGYLMQMGPFPKAPKDWVLTNKNKREWYHNDQYGFSVEYTGKTKRNAYTFRSYYNELKKDSHLYNDRVLPKEKVRVNVPPMLIPKIGFPFIDYDYGAQYAKEDTDYAKYSTWVTEAQDTLYIGENHNLTFGGEYRTLEYKGTRLSDSPTGVNKRAETHGVNSYAAFIQDQWQINDKLYLVPSLRYEHNSRFGSETTPRLGLTYAINPYWRFKANYGRGYKAPSISEMYMRMHRSMGPMSVNIYGNPDLKPEKSRSYDFGVEMEKGAWFGKVTYFNNDVSNLITTDKIAGTDSDYHYINVNEAGINGVEAEVGKRLNNRWTVKLTHNYLDAVNQRSHQRLNNRAKNTTTLQLIYDDHNADKGFSAILWDQFSDKYRLNDQDYTYNTLNFSFDKHVTKDLSVYGGVENILNKKVDDLYVDGRFWRIGAEWRW</sequence>
<dbReference type="Proteomes" id="UP000017090">
    <property type="component" value="Unassembled WGS sequence"/>
</dbReference>
<evidence type="ECO:0000256" key="1">
    <source>
        <dbReference type="ARBA" id="ARBA00004571"/>
    </source>
</evidence>
<comment type="caution">
    <text evidence="14">The sequence shown here is derived from an EMBL/GenBank/DDBJ whole genome shotgun (WGS) entry which is preliminary data.</text>
</comment>
<reference evidence="14 15" key="1">
    <citation type="submission" date="2013-09" db="EMBL/GenBank/DDBJ databases">
        <authorList>
            <person name="Durkin A.S."/>
            <person name="Haft D.R."/>
            <person name="McCorrison J."/>
            <person name="Torralba M."/>
            <person name="Gillis M."/>
            <person name="Haft D.H."/>
            <person name="Methe B."/>
            <person name="Sutton G."/>
            <person name="Nelson K.E."/>
        </authorList>
    </citation>
    <scope>NUCLEOTIDE SEQUENCE [LARGE SCALE GENOMIC DNA]</scope>
    <source>
        <strain evidence="14 15">BV3C16-1</strain>
    </source>
</reference>
<keyword evidence="7 10" id="KW-0472">Membrane</keyword>
<dbReference type="InterPro" id="IPR039426">
    <property type="entry name" value="TonB-dep_rcpt-like"/>
</dbReference>
<dbReference type="GO" id="GO:0009279">
    <property type="term" value="C:cell outer membrane"/>
    <property type="evidence" value="ECO:0007669"/>
    <property type="project" value="UniProtKB-SubCell"/>
</dbReference>
<dbReference type="InterPro" id="IPR036942">
    <property type="entry name" value="Beta-barrel_TonB_sf"/>
</dbReference>
<dbReference type="AlphaFoldDB" id="U7UMP7"/>
<dbReference type="PROSITE" id="PS52016">
    <property type="entry name" value="TONB_DEPENDENT_REC_3"/>
    <property type="match status" value="1"/>
</dbReference>
<keyword evidence="8 14" id="KW-0675">Receptor</keyword>
<dbReference type="PATRIC" id="fig|1111454.3.peg.1036"/>
<organism evidence="14 15">
    <name type="scientific">Megasphaera vaginalis</name>
    <name type="common">ex Srinivasan et al. 2021</name>
    <dbReference type="NCBI Taxonomy" id="1111454"/>
    <lineage>
        <taxon>Bacteria</taxon>
        <taxon>Bacillati</taxon>
        <taxon>Bacillota</taxon>
        <taxon>Negativicutes</taxon>
        <taxon>Veillonellales</taxon>
        <taxon>Veillonellaceae</taxon>
        <taxon>Megasphaera</taxon>
    </lineage>
</organism>
<dbReference type="InterPro" id="IPR037066">
    <property type="entry name" value="Plug_dom_sf"/>
</dbReference>
<evidence type="ECO:0000256" key="11">
    <source>
        <dbReference type="RuleBase" id="RU003357"/>
    </source>
</evidence>
<dbReference type="EMBL" id="AWXA01000026">
    <property type="protein sequence ID" value="ERT60139.1"/>
    <property type="molecule type" value="Genomic_DNA"/>
</dbReference>
<keyword evidence="5" id="KW-0732">Signal</keyword>
<dbReference type="InterPro" id="IPR000531">
    <property type="entry name" value="Beta-barrel_TonB"/>
</dbReference>
<evidence type="ECO:0000259" key="13">
    <source>
        <dbReference type="Pfam" id="PF07715"/>
    </source>
</evidence>
<dbReference type="RefSeq" id="WP_023053526.1">
    <property type="nucleotide sequence ID" value="NZ_AWXA01000026.1"/>
</dbReference>